<protein>
    <submittedName>
        <fullName evidence="2">Alpha/beta hydrolase</fullName>
    </submittedName>
</protein>
<evidence type="ECO:0000313" key="3">
    <source>
        <dbReference type="Proteomes" id="UP001201273"/>
    </source>
</evidence>
<dbReference type="GO" id="GO:0016787">
    <property type="term" value="F:hydrolase activity"/>
    <property type="evidence" value="ECO:0007669"/>
    <property type="project" value="UniProtKB-KW"/>
</dbReference>
<dbReference type="EMBL" id="JAIMJA010000001">
    <property type="protein sequence ID" value="MCE2593496.1"/>
    <property type="molecule type" value="Genomic_DNA"/>
</dbReference>
<feature type="domain" description="AB hydrolase-1" evidence="1">
    <location>
        <begin position="5"/>
        <end position="236"/>
    </location>
</feature>
<dbReference type="InterPro" id="IPR000073">
    <property type="entry name" value="AB_hydrolase_1"/>
</dbReference>
<comment type="caution">
    <text evidence="2">The sequence shown here is derived from an EMBL/GenBank/DDBJ whole genome shotgun (WGS) entry which is preliminary data.</text>
</comment>
<keyword evidence="2" id="KW-0378">Hydrolase</keyword>
<name>A0ABS8W6X1_9GAMM</name>
<sequence length="257" mass="28893">MTNKPTLVLLRGLSRDQRHWGSFKTLLQQTLPHYQVTCLDTLGNGTLREHKSPLKMDEYGQDLLAQLADNDIKQPVLVGLSLGGMVALSALAQQPEQIHHVITLNTSSTLSPWWQRFSLPWALGHLLFAKKMPHCSRLEYGILQFTSSQQNQNIALLQQWSDYRKEANTKLSNSLRQILAASAFTVDEGLKTAGKVSIISAVQDRLVNPECSQKLAQHLDAPLFRIDNAGHDLALDQPNRLIETIIKILDKRETTMQ</sequence>
<accession>A0ABS8W6X1</accession>
<dbReference type="PANTHER" id="PTHR43194">
    <property type="entry name" value="HYDROLASE ALPHA/BETA FOLD FAMILY"/>
    <property type="match status" value="1"/>
</dbReference>
<dbReference type="Gene3D" id="3.40.50.1820">
    <property type="entry name" value="alpha/beta hydrolase"/>
    <property type="match status" value="1"/>
</dbReference>
<dbReference type="PANTHER" id="PTHR43194:SF2">
    <property type="entry name" value="PEROXISOMAL MEMBRANE PROTEIN LPX1"/>
    <property type="match status" value="1"/>
</dbReference>
<organism evidence="2 3">
    <name type="scientific">Motilimonas cestriensis</name>
    <dbReference type="NCBI Taxonomy" id="2742685"/>
    <lineage>
        <taxon>Bacteria</taxon>
        <taxon>Pseudomonadati</taxon>
        <taxon>Pseudomonadota</taxon>
        <taxon>Gammaproteobacteria</taxon>
        <taxon>Alteromonadales</taxon>
        <taxon>Alteromonadales genera incertae sedis</taxon>
        <taxon>Motilimonas</taxon>
    </lineage>
</organism>
<dbReference type="SUPFAM" id="SSF53474">
    <property type="entry name" value="alpha/beta-Hydrolases"/>
    <property type="match status" value="1"/>
</dbReference>
<dbReference type="Proteomes" id="UP001201273">
    <property type="component" value="Unassembled WGS sequence"/>
</dbReference>
<gene>
    <name evidence="2" type="ORF">K6Y31_01525</name>
</gene>
<reference evidence="2 3" key="1">
    <citation type="journal article" date="2022" name="Environ. Microbiol. Rep.">
        <title>Eco-phylogenetic analyses reveal divergent evolution of vitamin B12 metabolism in the marine bacterial family 'Psychromonadaceae'.</title>
        <authorList>
            <person name="Jin X."/>
            <person name="Yang Y."/>
            <person name="Cao H."/>
            <person name="Gao B."/>
            <person name="Zhao Z."/>
        </authorList>
    </citation>
    <scope>NUCLEOTIDE SEQUENCE [LARGE SCALE GENOMIC DNA]</scope>
    <source>
        <strain evidence="2 3">MKS20</strain>
    </source>
</reference>
<dbReference type="InterPro" id="IPR050228">
    <property type="entry name" value="Carboxylesterase_BioH"/>
</dbReference>
<dbReference type="Pfam" id="PF00561">
    <property type="entry name" value="Abhydrolase_1"/>
    <property type="match status" value="1"/>
</dbReference>
<dbReference type="InterPro" id="IPR029058">
    <property type="entry name" value="AB_hydrolase_fold"/>
</dbReference>
<evidence type="ECO:0000313" key="2">
    <source>
        <dbReference type="EMBL" id="MCE2593496.1"/>
    </source>
</evidence>
<keyword evidence="3" id="KW-1185">Reference proteome</keyword>
<proteinExistence type="predicted"/>
<dbReference type="RefSeq" id="WP_233051098.1">
    <property type="nucleotide sequence ID" value="NZ_JAIMJA010000001.1"/>
</dbReference>
<evidence type="ECO:0000259" key="1">
    <source>
        <dbReference type="Pfam" id="PF00561"/>
    </source>
</evidence>